<reference evidence="1 2" key="1">
    <citation type="submission" date="2018-06" db="EMBL/GenBank/DDBJ databases">
        <title>Genomic Encyclopedia of Archaeal and Bacterial Type Strains, Phase II (KMG-II): from individual species to whole genera.</title>
        <authorList>
            <person name="Goeker M."/>
        </authorList>
    </citation>
    <scope>NUCLEOTIDE SEQUENCE [LARGE SCALE GENOMIC DNA]</scope>
    <source>
        <strain evidence="1 2">DSM 14825</strain>
    </source>
</reference>
<dbReference type="AlphaFoldDB" id="A0A327SS31"/>
<accession>A0A327SS31</accession>
<sequence length="76" mass="8647">MYSEARKLHLIEEVIKIKSDAVLTEIEAVVKKSMTISRLKKTSAHDFLGIISKKDIKLMNAAIEDGCEQINDDDWK</sequence>
<dbReference type="Proteomes" id="UP000249754">
    <property type="component" value="Unassembled WGS sequence"/>
</dbReference>
<dbReference type="OrthoDB" id="770446at2"/>
<name>A0A327SS31_9SPHI</name>
<dbReference type="RefSeq" id="WP_111633751.1">
    <property type="nucleotide sequence ID" value="NZ_QLLR01000008.1"/>
</dbReference>
<comment type="caution">
    <text evidence="1">The sequence shown here is derived from an EMBL/GenBank/DDBJ whole genome shotgun (WGS) entry which is preliminary data.</text>
</comment>
<proteinExistence type="predicted"/>
<gene>
    <name evidence="1" type="ORF">LY11_02231</name>
</gene>
<protein>
    <submittedName>
        <fullName evidence="1">Uncharacterized protein</fullName>
    </submittedName>
</protein>
<dbReference type="EMBL" id="QLLR01000008">
    <property type="protein sequence ID" value="RAJ31731.1"/>
    <property type="molecule type" value="Genomic_DNA"/>
</dbReference>
<evidence type="ECO:0000313" key="1">
    <source>
        <dbReference type="EMBL" id="RAJ31731.1"/>
    </source>
</evidence>
<organism evidence="1 2">
    <name type="scientific">Pedobacter cryoconitis</name>
    <dbReference type="NCBI Taxonomy" id="188932"/>
    <lineage>
        <taxon>Bacteria</taxon>
        <taxon>Pseudomonadati</taxon>
        <taxon>Bacteroidota</taxon>
        <taxon>Sphingobacteriia</taxon>
        <taxon>Sphingobacteriales</taxon>
        <taxon>Sphingobacteriaceae</taxon>
        <taxon>Pedobacter</taxon>
    </lineage>
</organism>
<evidence type="ECO:0000313" key="2">
    <source>
        <dbReference type="Proteomes" id="UP000249754"/>
    </source>
</evidence>